<evidence type="ECO:0000313" key="3">
    <source>
        <dbReference type="Proteomes" id="UP000475385"/>
    </source>
</evidence>
<keyword evidence="3" id="KW-1185">Reference proteome</keyword>
<name>A0A6M1LDU3_9PROT</name>
<feature type="domain" description="AB hydrolase-1" evidence="1">
    <location>
        <begin position="80"/>
        <end position="277"/>
    </location>
</feature>
<keyword evidence="2" id="KW-0378">Hydrolase</keyword>
<dbReference type="GO" id="GO:0016787">
    <property type="term" value="F:hydrolase activity"/>
    <property type="evidence" value="ECO:0007669"/>
    <property type="project" value="UniProtKB-KW"/>
</dbReference>
<proteinExistence type="predicted"/>
<reference evidence="2 3" key="1">
    <citation type="submission" date="2020-03" db="EMBL/GenBank/DDBJ databases">
        <title>Roseomonas stagni sp. nov., isolated from pond water in Japan.</title>
        <authorList>
            <person name="Furuhata K."/>
            <person name="Miyamoto H."/>
            <person name="Goto K."/>
        </authorList>
    </citation>
    <scope>NUCLEOTIDE SEQUENCE [LARGE SCALE GENOMIC DNA]</scope>
    <source>
        <strain evidence="2 3">PeD5</strain>
    </source>
</reference>
<evidence type="ECO:0000313" key="2">
    <source>
        <dbReference type="EMBL" id="NGM18448.1"/>
    </source>
</evidence>
<dbReference type="InterPro" id="IPR029058">
    <property type="entry name" value="AB_hydrolase_fold"/>
</dbReference>
<sequence>MLKTAAHAAFLPGEAFEGVGPRPPLDGSYSMRRMRLPTGVTMAFTYRPGSGLPVLFLTANRTTRRIFDFVLAELDLPNPVLAPDYRGLGESDAPPGSLFRLEEHREDLVALTRALGWTRFAVVGQATGGTLALMLATRLPEGVVAVAAGDPAIGLRDDVFALFLDQVERHDRGFSTRAEALAETPFREAWSDAVAAHWLDTALMPCPDGRLRWRYDVAGITETQRALTADFWGDIAVAQPTLLFGGENCTVIGEAAMRRAQAAIPQARLEVLGGANHRLTQDNPAGFAALVRDFLAKECAGVAF</sequence>
<comment type="caution">
    <text evidence="2">The sequence shown here is derived from an EMBL/GenBank/DDBJ whole genome shotgun (WGS) entry which is preliminary data.</text>
</comment>
<dbReference type="Proteomes" id="UP000475385">
    <property type="component" value="Unassembled WGS sequence"/>
</dbReference>
<dbReference type="EMBL" id="JAAIKB010000001">
    <property type="protein sequence ID" value="NGM18448.1"/>
    <property type="molecule type" value="Genomic_DNA"/>
</dbReference>
<evidence type="ECO:0000259" key="1">
    <source>
        <dbReference type="Pfam" id="PF00561"/>
    </source>
</evidence>
<dbReference type="Gene3D" id="3.40.50.1820">
    <property type="entry name" value="alpha/beta hydrolase"/>
    <property type="match status" value="1"/>
</dbReference>
<accession>A0A6M1LDU3</accession>
<dbReference type="PANTHER" id="PTHR43798">
    <property type="entry name" value="MONOACYLGLYCEROL LIPASE"/>
    <property type="match status" value="1"/>
</dbReference>
<dbReference type="InterPro" id="IPR000073">
    <property type="entry name" value="AB_hydrolase_1"/>
</dbReference>
<dbReference type="AlphaFoldDB" id="A0A6M1LDU3"/>
<dbReference type="SUPFAM" id="SSF53474">
    <property type="entry name" value="alpha/beta-Hydrolases"/>
    <property type="match status" value="1"/>
</dbReference>
<dbReference type="InterPro" id="IPR050266">
    <property type="entry name" value="AB_hydrolase_sf"/>
</dbReference>
<dbReference type="Pfam" id="PF00561">
    <property type="entry name" value="Abhydrolase_1"/>
    <property type="match status" value="1"/>
</dbReference>
<organism evidence="2 3">
    <name type="scientific">Falsiroseomonas algicola</name>
    <dbReference type="NCBI Taxonomy" id="2716930"/>
    <lineage>
        <taxon>Bacteria</taxon>
        <taxon>Pseudomonadati</taxon>
        <taxon>Pseudomonadota</taxon>
        <taxon>Alphaproteobacteria</taxon>
        <taxon>Acetobacterales</taxon>
        <taxon>Roseomonadaceae</taxon>
        <taxon>Falsiroseomonas</taxon>
    </lineage>
</organism>
<dbReference type="RefSeq" id="WP_164692347.1">
    <property type="nucleotide sequence ID" value="NZ_JAAIKB010000001.1"/>
</dbReference>
<gene>
    <name evidence="2" type="ORF">G3576_00365</name>
</gene>
<protein>
    <submittedName>
        <fullName evidence="2">Alpha/beta hydrolase</fullName>
    </submittedName>
</protein>